<comment type="caution">
    <text evidence="1">The sequence shown here is derived from an EMBL/GenBank/DDBJ whole genome shotgun (WGS) entry which is preliminary data.</text>
</comment>
<dbReference type="EMBL" id="JAVLSF010000003">
    <property type="protein sequence ID" value="MDR9772360.1"/>
    <property type="molecule type" value="Genomic_DNA"/>
</dbReference>
<name>A0AAJ2GQM8_9HYPH</name>
<reference evidence="1" key="1">
    <citation type="submission" date="2023-04" db="EMBL/GenBank/DDBJ databases">
        <title>Genomic characterization of faba bean (Vicia faba) microsymbionts in Mexican soils.</title>
        <authorList>
            <person name="Rivera Orduna F.N."/>
            <person name="Guevara-Luna J."/>
            <person name="Yan J."/>
            <person name="Arroyo-Herrera I."/>
            <person name="Li Y."/>
            <person name="Vasquez-Murrieta M.S."/>
            <person name="Wang E.T."/>
        </authorList>
    </citation>
    <scope>NUCLEOTIDE SEQUENCE</scope>
    <source>
        <strain evidence="1">CH26</strain>
    </source>
</reference>
<evidence type="ECO:0000313" key="2">
    <source>
        <dbReference type="Proteomes" id="UP001268610"/>
    </source>
</evidence>
<gene>
    <name evidence="1" type="ORF">RJJ65_06765</name>
</gene>
<sequence length="99" mass="10411">MSYSQEIDKLLIAIAAQGGRVTGVGLAEDDVVKAAEDLGLVDVAIGDAWTLVDTVSLAPQQRLKMGLPPVIRKPSVLASAANAIMLTVSKAFGKHSRQR</sequence>
<evidence type="ECO:0000313" key="1">
    <source>
        <dbReference type="EMBL" id="MDR9772360.1"/>
    </source>
</evidence>
<dbReference type="Proteomes" id="UP001268610">
    <property type="component" value="Unassembled WGS sequence"/>
</dbReference>
<dbReference type="RefSeq" id="WP_133118181.1">
    <property type="nucleotide sequence ID" value="NZ_JAVLSD010000012.1"/>
</dbReference>
<accession>A0AAJ2GQM8</accession>
<protein>
    <submittedName>
        <fullName evidence="1">Uncharacterized protein</fullName>
    </submittedName>
</protein>
<proteinExistence type="predicted"/>
<dbReference type="AlphaFoldDB" id="A0AAJ2GQM8"/>
<organism evidence="1 2">
    <name type="scientific">Rhizobium hidalgonense</name>
    <dbReference type="NCBI Taxonomy" id="1538159"/>
    <lineage>
        <taxon>Bacteria</taxon>
        <taxon>Pseudomonadati</taxon>
        <taxon>Pseudomonadota</taxon>
        <taxon>Alphaproteobacteria</taxon>
        <taxon>Hyphomicrobiales</taxon>
        <taxon>Rhizobiaceae</taxon>
        <taxon>Rhizobium/Agrobacterium group</taxon>
        <taxon>Rhizobium</taxon>
    </lineage>
</organism>